<dbReference type="InterPro" id="IPR000873">
    <property type="entry name" value="AMP-dep_synth/lig_dom"/>
</dbReference>
<dbReference type="Gene3D" id="1.10.1200.10">
    <property type="entry name" value="ACP-like"/>
    <property type="match status" value="1"/>
</dbReference>
<dbReference type="PANTHER" id="PTHR44394:SF1">
    <property type="entry name" value="BETA-ALANINE-ACTIVATING ENZYME"/>
    <property type="match status" value="1"/>
</dbReference>
<gene>
    <name evidence="2" type="ORF">ND810_17185</name>
</gene>
<dbReference type="RefSeq" id="WP_238761329.1">
    <property type="nucleotide sequence ID" value="NZ_JAIZBN010000002.1"/>
</dbReference>
<comment type="caution">
    <text evidence="2">The sequence shown here is derived from an EMBL/GenBank/DDBJ whole genome shotgun (WGS) entry which is preliminary data.</text>
</comment>
<evidence type="ECO:0000259" key="1">
    <source>
        <dbReference type="PROSITE" id="PS50075"/>
    </source>
</evidence>
<organism evidence="2 3">
    <name type="scientific">Leptospira levettii</name>
    <dbReference type="NCBI Taxonomy" id="2023178"/>
    <lineage>
        <taxon>Bacteria</taxon>
        <taxon>Pseudomonadati</taxon>
        <taxon>Spirochaetota</taxon>
        <taxon>Spirochaetia</taxon>
        <taxon>Leptospirales</taxon>
        <taxon>Leptospiraceae</taxon>
        <taxon>Leptospira</taxon>
    </lineage>
</organism>
<proteinExistence type="predicted"/>
<dbReference type="GO" id="GO:0043041">
    <property type="term" value="P:amino acid activation for nonribosomal peptide biosynthetic process"/>
    <property type="evidence" value="ECO:0007669"/>
    <property type="project" value="TreeGrafter"/>
</dbReference>
<dbReference type="SUPFAM" id="SSF56801">
    <property type="entry name" value="Acetyl-CoA synthetase-like"/>
    <property type="match status" value="1"/>
</dbReference>
<dbReference type="InterPro" id="IPR009081">
    <property type="entry name" value="PP-bd_ACP"/>
</dbReference>
<evidence type="ECO:0000313" key="3">
    <source>
        <dbReference type="Proteomes" id="UP001209694"/>
    </source>
</evidence>
<protein>
    <submittedName>
        <fullName evidence="2">AMP-binding protein</fullName>
    </submittedName>
</protein>
<dbReference type="Pfam" id="PF00501">
    <property type="entry name" value="AMP-binding"/>
    <property type="match status" value="1"/>
</dbReference>
<dbReference type="Gene3D" id="3.30.300.30">
    <property type="match status" value="1"/>
</dbReference>
<dbReference type="EMBL" id="JAMQQD010000007">
    <property type="protein sequence ID" value="MCW7516905.1"/>
    <property type="molecule type" value="Genomic_DNA"/>
</dbReference>
<dbReference type="InterPro" id="IPR036736">
    <property type="entry name" value="ACP-like_sf"/>
</dbReference>
<dbReference type="AlphaFoldDB" id="A0AAW5V5J9"/>
<evidence type="ECO:0000313" key="2">
    <source>
        <dbReference type="EMBL" id="MCW7516905.1"/>
    </source>
</evidence>
<dbReference type="InterPro" id="IPR042099">
    <property type="entry name" value="ANL_N_sf"/>
</dbReference>
<dbReference type="Proteomes" id="UP001209694">
    <property type="component" value="Unassembled WGS sequence"/>
</dbReference>
<dbReference type="PROSITE" id="PS50075">
    <property type="entry name" value="CARRIER"/>
    <property type="match status" value="1"/>
</dbReference>
<reference evidence="2" key="1">
    <citation type="submission" date="2022-06" db="EMBL/GenBank/DDBJ databases">
        <title>Leptospira isolates from biofilms formed at urban environments.</title>
        <authorList>
            <person name="Ribeiro P.S."/>
            <person name="Sousa T."/>
            <person name="Carvalho N."/>
            <person name="Aburjaile F."/>
            <person name="Neves F."/>
            <person name="Oliveira D."/>
            <person name="Blanco L."/>
            <person name="Lima J."/>
            <person name="Costa F."/>
            <person name="Brenig B."/>
            <person name="Soares S."/>
            <person name="Ramos R."/>
            <person name="Goes-Neto A."/>
            <person name="Matiuzzi M."/>
            <person name="Azevedo V."/>
            <person name="Ristow P."/>
        </authorList>
    </citation>
    <scope>NUCLEOTIDE SEQUENCE</scope>
    <source>
        <strain evidence="2">VSF7</strain>
    </source>
</reference>
<feature type="domain" description="Carrier" evidence="1">
    <location>
        <begin position="390"/>
        <end position="467"/>
    </location>
</feature>
<dbReference type="Gene3D" id="3.40.50.12780">
    <property type="entry name" value="N-terminal domain of ligase-like"/>
    <property type="match status" value="1"/>
</dbReference>
<dbReference type="InterPro" id="IPR045851">
    <property type="entry name" value="AMP-bd_C_sf"/>
</dbReference>
<sequence length="471" mass="53516">MASLLRFADKDYFLSGNFFKDLDSHHPILVDPFWQGTKLETQFQQFPLPVLETPNHRSFSLVTSGSTGVPKIVLKQWEEIQSELEVWAIEGEIQSFLHGISEIQVQVPFCHLYGLLWGFLLPKQLGLPIVFGDGFTTSQSTLCITSAPQLQLALSQGHQLPKRAIVSGMKFPVPLARELREKSEISILEIYGSTETGGMGYRDPLRQNRFQFLPNVEFQFQSSEENEELFVKSPFVSKQYYSLQSSEWVLSSLPPNSYYATGDLGEYSELGFYLLGRKDRIIKHKGKRVSLDRIESEILGLGLEGQFFCVPVNHETGDTIGLFSNSSLPIDTIYKTLRSELPSSHVPRVIVKQKEIPKLPNGKTDYSKITSLCFEEFLRLHSLKEKGKNIQTINSETTIPEILESILGSVPKPDQHFIYDCGMDSILFSELVLKLEKKIGHPIPEEDKQTGYFFSLSGLEEYVREKLYLLE</sequence>
<dbReference type="SUPFAM" id="SSF47336">
    <property type="entry name" value="ACP-like"/>
    <property type="match status" value="1"/>
</dbReference>
<accession>A0AAW5V5J9</accession>
<dbReference type="InterPro" id="IPR052091">
    <property type="entry name" value="Beta-ala_Activ/Resist"/>
</dbReference>
<name>A0AAW5V5J9_9LEPT</name>
<dbReference type="PANTHER" id="PTHR44394">
    <property type="entry name" value="BETA-ALANINE-ACTIVATING ENZYME"/>
    <property type="match status" value="1"/>
</dbReference>
<dbReference type="Pfam" id="PF00550">
    <property type="entry name" value="PP-binding"/>
    <property type="match status" value="1"/>
</dbReference>